<feature type="chain" id="PRO_5039311831" description="peptidylprolyl isomerase" evidence="8">
    <location>
        <begin position="26"/>
        <end position="328"/>
    </location>
</feature>
<organism evidence="10 11">
    <name type="scientific">Cohnella lubricantis</name>
    <dbReference type="NCBI Taxonomy" id="2163172"/>
    <lineage>
        <taxon>Bacteria</taxon>
        <taxon>Bacillati</taxon>
        <taxon>Bacillota</taxon>
        <taxon>Bacilli</taxon>
        <taxon>Bacillales</taxon>
        <taxon>Paenibacillaceae</taxon>
        <taxon>Cohnella</taxon>
    </lineage>
</organism>
<evidence type="ECO:0000256" key="2">
    <source>
        <dbReference type="ARBA" id="ARBA00013194"/>
    </source>
</evidence>
<keyword evidence="11" id="KW-1185">Reference proteome</keyword>
<sequence>MKRTKRRYRPIVLLALMWMLIGETGCDTGTADKASPDPGNAATSPAPSGASGVSGDTSGDSQTVATVGGQSITKQALVDQLLKNYGAQTLRVQMLRIAVELEAEAKGIEITDEEVDQELRRRIEGYDSEDQFYEQAREQLGMDKEEVREDTKYRLQLEQLAIAQVEVPDGDIDRYIEEHPEVFGPRIELQLAHIVVRSESDANEVLQLLENGADFAVLAESLSTDEFTAESGGDMGWIDADDPLTDSALLDAAVSLEVGQVTGPVQTASGYEVVKLAGRNVTAGMSEEAARREARRQLALDRAAPMADLEQLLLDKYGAKVMDEALQH</sequence>
<evidence type="ECO:0000256" key="1">
    <source>
        <dbReference type="ARBA" id="ARBA00000971"/>
    </source>
</evidence>
<dbReference type="Proteomes" id="UP000574133">
    <property type="component" value="Unassembled WGS sequence"/>
</dbReference>
<dbReference type="SUPFAM" id="SSF54534">
    <property type="entry name" value="FKBP-like"/>
    <property type="match status" value="1"/>
</dbReference>
<feature type="domain" description="PpiC" evidence="9">
    <location>
        <begin position="186"/>
        <end position="278"/>
    </location>
</feature>
<evidence type="ECO:0000256" key="4">
    <source>
        <dbReference type="ARBA" id="ARBA00023110"/>
    </source>
</evidence>
<feature type="region of interest" description="Disordered" evidence="7">
    <location>
        <begin position="29"/>
        <end position="64"/>
    </location>
</feature>
<comment type="catalytic activity">
    <reaction evidence="1">
        <text>[protein]-peptidylproline (omega=180) = [protein]-peptidylproline (omega=0)</text>
        <dbReference type="Rhea" id="RHEA:16237"/>
        <dbReference type="Rhea" id="RHEA-COMP:10747"/>
        <dbReference type="Rhea" id="RHEA-COMP:10748"/>
        <dbReference type="ChEBI" id="CHEBI:83833"/>
        <dbReference type="ChEBI" id="CHEBI:83834"/>
        <dbReference type="EC" id="5.2.1.8"/>
    </reaction>
</comment>
<proteinExistence type="predicted"/>
<dbReference type="InterPro" id="IPR046357">
    <property type="entry name" value="PPIase_dom_sf"/>
</dbReference>
<dbReference type="EMBL" id="JACJVN010000100">
    <property type="protein sequence ID" value="MBB6679694.1"/>
    <property type="molecule type" value="Genomic_DNA"/>
</dbReference>
<dbReference type="PROSITE" id="PS01096">
    <property type="entry name" value="PPIC_PPIASE_1"/>
    <property type="match status" value="1"/>
</dbReference>
<dbReference type="RefSeq" id="WP_185180952.1">
    <property type="nucleotide sequence ID" value="NZ_CBCSEP010000022.1"/>
</dbReference>
<dbReference type="InterPro" id="IPR023058">
    <property type="entry name" value="PPIase_PpiC_CS"/>
</dbReference>
<dbReference type="PANTHER" id="PTHR47245:SF1">
    <property type="entry name" value="FOLDASE PROTEIN PRSA"/>
    <property type="match status" value="1"/>
</dbReference>
<dbReference type="EC" id="5.2.1.8" evidence="2"/>
<comment type="caution">
    <text evidence="10">The sequence shown here is derived from an EMBL/GenBank/DDBJ whole genome shotgun (WGS) entry which is preliminary data.</text>
</comment>
<keyword evidence="4 6" id="KW-0697">Rotamase</keyword>
<dbReference type="GO" id="GO:0003755">
    <property type="term" value="F:peptidyl-prolyl cis-trans isomerase activity"/>
    <property type="evidence" value="ECO:0007669"/>
    <property type="project" value="UniProtKB-KW"/>
</dbReference>
<evidence type="ECO:0000256" key="8">
    <source>
        <dbReference type="SAM" id="SignalP"/>
    </source>
</evidence>
<evidence type="ECO:0000313" key="11">
    <source>
        <dbReference type="Proteomes" id="UP000574133"/>
    </source>
</evidence>
<dbReference type="Pfam" id="PF00639">
    <property type="entry name" value="Rotamase"/>
    <property type="match status" value="1"/>
</dbReference>
<accession>A0A841TEI4</accession>
<feature type="signal peptide" evidence="8">
    <location>
        <begin position="1"/>
        <end position="25"/>
    </location>
</feature>
<dbReference type="Gene3D" id="3.10.50.40">
    <property type="match status" value="1"/>
</dbReference>
<evidence type="ECO:0000313" key="10">
    <source>
        <dbReference type="EMBL" id="MBB6679694.1"/>
    </source>
</evidence>
<evidence type="ECO:0000256" key="5">
    <source>
        <dbReference type="ARBA" id="ARBA00023235"/>
    </source>
</evidence>
<keyword evidence="3 8" id="KW-0732">Signal</keyword>
<dbReference type="InterPro" id="IPR000297">
    <property type="entry name" value="PPIase_PpiC"/>
</dbReference>
<keyword evidence="5 6" id="KW-0413">Isomerase</keyword>
<name>A0A841TEI4_9BACL</name>
<gene>
    <name evidence="10" type="ORF">H4Q31_20635</name>
</gene>
<reference evidence="10 11" key="1">
    <citation type="submission" date="2020-08" db="EMBL/GenBank/DDBJ databases">
        <title>Cohnella phylogeny.</title>
        <authorList>
            <person name="Dunlap C."/>
        </authorList>
    </citation>
    <scope>NUCLEOTIDE SEQUENCE [LARGE SCALE GENOMIC DNA]</scope>
    <source>
        <strain evidence="10 11">DSM 103658</strain>
    </source>
</reference>
<evidence type="ECO:0000259" key="9">
    <source>
        <dbReference type="PROSITE" id="PS50198"/>
    </source>
</evidence>
<dbReference type="InterPro" id="IPR050245">
    <property type="entry name" value="PrsA_foldase"/>
</dbReference>
<protein>
    <recommendedName>
        <fullName evidence="2">peptidylprolyl isomerase</fullName>
        <ecNumber evidence="2">5.2.1.8</ecNumber>
    </recommendedName>
</protein>
<dbReference type="PANTHER" id="PTHR47245">
    <property type="entry name" value="PEPTIDYLPROLYL ISOMERASE"/>
    <property type="match status" value="1"/>
</dbReference>
<dbReference type="AlphaFoldDB" id="A0A841TEI4"/>
<evidence type="ECO:0000256" key="6">
    <source>
        <dbReference type="PROSITE-ProRule" id="PRU00278"/>
    </source>
</evidence>
<dbReference type="PROSITE" id="PS50198">
    <property type="entry name" value="PPIC_PPIASE_2"/>
    <property type="match status" value="1"/>
</dbReference>
<evidence type="ECO:0000256" key="7">
    <source>
        <dbReference type="SAM" id="MobiDB-lite"/>
    </source>
</evidence>
<feature type="compositionally biased region" description="Low complexity" evidence="7">
    <location>
        <begin position="38"/>
        <end position="55"/>
    </location>
</feature>
<evidence type="ECO:0000256" key="3">
    <source>
        <dbReference type="ARBA" id="ARBA00022729"/>
    </source>
</evidence>